<dbReference type="PROSITE" id="PS50089">
    <property type="entry name" value="ZF_RING_2"/>
    <property type="match status" value="1"/>
</dbReference>
<dbReference type="PANTHER" id="PTHR23059">
    <property type="entry name" value="CYSTEINE AND HISTIDINE-RICH PROTEIN 1"/>
    <property type="match status" value="1"/>
</dbReference>
<evidence type="ECO:0000313" key="9">
    <source>
        <dbReference type="EMBL" id="KAK2191320.1"/>
    </source>
</evidence>
<dbReference type="AlphaFoldDB" id="A0AAD9UJ88"/>
<feature type="region of interest" description="Disordered" evidence="6">
    <location>
        <begin position="1"/>
        <end position="38"/>
    </location>
</feature>
<dbReference type="GO" id="GO:0005634">
    <property type="term" value="C:nucleus"/>
    <property type="evidence" value="ECO:0007669"/>
    <property type="project" value="TreeGrafter"/>
</dbReference>
<dbReference type="GO" id="GO:0008270">
    <property type="term" value="F:zinc ion binding"/>
    <property type="evidence" value="ECO:0007669"/>
    <property type="project" value="UniProtKB-KW"/>
</dbReference>
<dbReference type="SUPFAM" id="SSF57850">
    <property type="entry name" value="RING/U-box"/>
    <property type="match status" value="1"/>
</dbReference>
<evidence type="ECO:0000259" key="7">
    <source>
        <dbReference type="PROSITE" id="PS50089"/>
    </source>
</evidence>
<dbReference type="InterPro" id="IPR039338">
    <property type="entry name" value="ZFTRAF1"/>
</dbReference>
<keyword evidence="2 5" id="KW-0863">Zinc-finger</keyword>
<keyword evidence="1 5" id="KW-0479">Metal-binding</keyword>
<evidence type="ECO:0000256" key="3">
    <source>
        <dbReference type="ARBA" id="ARBA00022833"/>
    </source>
</evidence>
<evidence type="ECO:0000313" key="10">
    <source>
        <dbReference type="Proteomes" id="UP001209878"/>
    </source>
</evidence>
<feature type="domain" description="TRAF-type" evidence="8">
    <location>
        <begin position="126"/>
        <end position="164"/>
    </location>
</feature>
<evidence type="ECO:0000256" key="5">
    <source>
        <dbReference type="PROSITE-ProRule" id="PRU00207"/>
    </source>
</evidence>
<evidence type="ECO:0000259" key="8">
    <source>
        <dbReference type="PROSITE" id="PS50145"/>
    </source>
</evidence>
<reference evidence="9" key="1">
    <citation type="journal article" date="2023" name="Mol. Biol. Evol.">
        <title>Third-Generation Sequencing Reveals the Adaptive Role of the Epigenome in Three Deep-Sea Polychaetes.</title>
        <authorList>
            <person name="Perez M."/>
            <person name="Aroh O."/>
            <person name="Sun Y."/>
            <person name="Lan Y."/>
            <person name="Juniper S.K."/>
            <person name="Young C.R."/>
            <person name="Angers B."/>
            <person name="Qian P.Y."/>
        </authorList>
    </citation>
    <scope>NUCLEOTIDE SEQUENCE</scope>
    <source>
        <strain evidence="9">R07B-5</strain>
    </source>
</reference>
<protein>
    <recommendedName>
        <fullName evidence="11">Cysteine and histidine-rich protein 1</fullName>
    </recommendedName>
</protein>
<comment type="caution">
    <text evidence="9">The sequence shown here is derived from an EMBL/GenBank/DDBJ whole genome shotgun (WGS) entry which is preliminary data.</text>
</comment>
<name>A0AAD9UJ88_RIDPI</name>
<comment type="similarity">
    <text evidence="4">Belongs to the ZFTRAF1 family.</text>
</comment>
<accession>A0AAD9UJ88</accession>
<gene>
    <name evidence="9" type="ORF">NP493_54g02027</name>
</gene>
<evidence type="ECO:0000256" key="2">
    <source>
        <dbReference type="ARBA" id="ARBA00022771"/>
    </source>
</evidence>
<evidence type="ECO:0008006" key="11">
    <source>
        <dbReference type="Google" id="ProtNLM"/>
    </source>
</evidence>
<feature type="zinc finger region" description="TRAF-type" evidence="5">
    <location>
        <begin position="126"/>
        <end position="164"/>
    </location>
</feature>
<feature type="domain" description="RING-type" evidence="7">
    <location>
        <begin position="60"/>
        <end position="105"/>
    </location>
</feature>
<dbReference type="SUPFAM" id="SSF49599">
    <property type="entry name" value="TRAF domain-like"/>
    <property type="match status" value="1"/>
</dbReference>
<dbReference type="InterPro" id="IPR013083">
    <property type="entry name" value="Znf_RING/FYVE/PHD"/>
</dbReference>
<dbReference type="Proteomes" id="UP001209878">
    <property type="component" value="Unassembled WGS sequence"/>
</dbReference>
<organism evidence="9 10">
    <name type="scientific">Ridgeia piscesae</name>
    <name type="common">Tubeworm</name>
    <dbReference type="NCBI Taxonomy" id="27915"/>
    <lineage>
        <taxon>Eukaryota</taxon>
        <taxon>Metazoa</taxon>
        <taxon>Spiralia</taxon>
        <taxon>Lophotrochozoa</taxon>
        <taxon>Annelida</taxon>
        <taxon>Polychaeta</taxon>
        <taxon>Sedentaria</taxon>
        <taxon>Canalipalpata</taxon>
        <taxon>Sabellida</taxon>
        <taxon>Siboglinidae</taxon>
        <taxon>Ridgeia</taxon>
    </lineage>
</organism>
<dbReference type="InterPro" id="IPR001841">
    <property type="entry name" value="Znf_RING"/>
</dbReference>
<dbReference type="Pfam" id="PF02176">
    <property type="entry name" value="zf-TRAF"/>
    <property type="match status" value="1"/>
</dbReference>
<dbReference type="InterPro" id="IPR001293">
    <property type="entry name" value="Znf_TRAF"/>
</dbReference>
<evidence type="ECO:0000256" key="1">
    <source>
        <dbReference type="ARBA" id="ARBA00022723"/>
    </source>
</evidence>
<dbReference type="EMBL" id="JAODUO010000054">
    <property type="protein sequence ID" value="KAK2191320.1"/>
    <property type="molecule type" value="Genomic_DNA"/>
</dbReference>
<sequence>MTTNKMAEEDRTAESAGVSCHPDDDVSGDYEPLKKKSKLDVQSSKQPYKLEERLNGILCCAVCLDLPAITVFQCTNGHLMCASCLSHLLADARLKDESATCPNCRCEISKTACIRNLAVEKAISELPAECRFCSARLPRSELAMHEGELCQERRVPCKFERIGCPWEGPPHELKEHEKMCTHPSKPAADIMDLLDVTYHRQEDEMRLYKNIFNLLSLEKITFSDLQLRPYRTDDYISKLFYETSRFSAFSHQWVVKARVNDNQKHPVHSPDRTLTYQLVLKSKLPSTPMQLQYVAIEGPYTNTHMNPAIYKFDFSNEATETDYQLLPILSSVECNKLLAARSINLRLILFQLQA</sequence>
<proteinExistence type="inferred from homology"/>
<dbReference type="PROSITE" id="PS50145">
    <property type="entry name" value="ZF_TRAF"/>
    <property type="match status" value="1"/>
</dbReference>
<keyword evidence="10" id="KW-1185">Reference proteome</keyword>
<evidence type="ECO:0000256" key="6">
    <source>
        <dbReference type="SAM" id="MobiDB-lite"/>
    </source>
</evidence>
<dbReference type="Gene3D" id="3.30.40.10">
    <property type="entry name" value="Zinc/RING finger domain, C3HC4 (zinc finger)"/>
    <property type="match status" value="2"/>
</dbReference>
<feature type="compositionally biased region" description="Basic and acidic residues" evidence="6">
    <location>
        <begin position="1"/>
        <end position="13"/>
    </location>
</feature>
<dbReference type="PANTHER" id="PTHR23059:SF4">
    <property type="entry name" value="ZINC FINGER TRAF-TYPE-CONTAINING PROTEIN 1"/>
    <property type="match status" value="1"/>
</dbReference>
<keyword evidence="3 5" id="KW-0862">Zinc</keyword>
<dbReference type="CDD" id="cd16505">
    <property type="entry name" value="RING-HC_CYHR1"/>
    <property type="match status" value="1"/>
</dbReference>
<evidence type="ECO:0000256" key="4">
    <source>
        <dbReference type="ARBA" id="ARBA00034319"/>
    </source>
</evidence>